<dbReference type="InterPro" id="IPR003961">
    <property type="entry name" value="FN3_dom"/>
</dbReference>
<sequence>MTRRRPRARESNVPSAGRSEDGVSGESGDEGNHRAEGYDPTRRRFLRGIGASALVGTIGIGSTQVAAQTDPESFVETDGTQFVVDGEPIYFHGANNFWITDAYRGTEDRIDALFEQFEEMGINFLRTFVTCEGGDGDCYILEPYEHSEGAFETLDYIVARAADHGIRLTLILADNWDHNGGIPQYVEWIDSADHHGDFYVDENARELYRWHVEEVLTRENTITGREYREEPSIAMWELCNEPRLEGDAFGEGEDPGYEERASILEDWIEEMSGFIKEFDANHLVSTGMEGFYTREDRTEWFYNEWTGQDFVRHHSIDTIDACSFHMYPYHWNFPLEYGATWVREHVEDAHEEVGKPGYCGEFNVNRESGLEARNRYLEEWYETLDATDADAAMIWQIVLAETHDHDGFQVYRSETGDVLAEYAQATSAKSVAGSGAELAAPTSVVATTTGSSIAVDWSRVSGVAEYIVSLDGAVERTTSETSVVLEGLEADLEYEVGVTAVGTSGEETATATTTATTEGPETVGYPEWEYGTVYEEGDRVVWNEIVWEAQWYTDDEEPRFENGYAWEFVRVIGVAGIDSDSDSDSDSGSEDGDPDEPTAPADVWIDAVGESTLEVGWETVVEADSYRVYLDGELEAETTETETSITGLASGTSYEVGVRAVANGEESTLETTDASTETDGDGGSAEPPAIDGTQPVDTTGDGLSNDFTGSGSTTTTDVTVFFEHVDDPVVAEYPQYYDFTGNGQVTVTDVVELFESL</sequence>
<dbReference type="Gene3D" id="3.20.20.80">
    <property type="entry name" value="Glycosidases"/>
    <property type="match status" value="1"/>
</dbReference>
<dbReference type="InterPro" id="IPR036116">
    <property type="entry name" value="FN3_sf"/>
</dbReference>
<dbReference type="Proteomes" id="UP001321018">
    <property type="component" value="Unassembled WGS sequence"/>
</dbReference>
<dbReference type="SUPFAM" id="SSF51055">
    <property type="entry name" value="Carbohydrate binding domain"/>
    <property type="match status" value="1"/>
</dbReference>
<evidence type="ECO:0000256" key="1">
    <source>
        <dbReference type="ARBA" id="ARBA00001678"/>
    </source>
</evidence>
<evidence type="ECO:0000313" key="11">
    <source>
        <dbReference type="Proteomes" id="UP001321018"/>
    </source>
</evidence>
<keyword evidence="7" id="KW-0326">Glycosidase</keyword>
<dbReference type="PANTHER" id="PTHR31451:SF39">
    <property type="entry name" value="MANNAN ENDO-1,4-BETA-MANNOSIDASE 1"/>
    <property type="match status" value="1"/>
</dbReference>
<evidence type="ECO:0000256" key="8">
    <source>
        <dbReference type="SAM" id="MobiDB-lite"/>
    </source>
</evidence>
<accession>A0AAP3E0R3</accession>
<feature type="region of interest" description="Disordered" evidence="8">
    <location>
        <begin position="1"/>
        <end position="41"/>
    </location>
</feature>
<feature type="compositionally biased region" description="Basic and acidic residues" evidence="8">
    <location>
        <begin position="30"/>
        <end position="41"/>
    </location>
</feature>
<dbReference type="GO" id="GO:0005975">
    <property type="term" value="P:carbohydrate metabolic process"/>
    <property type="evidence" value="ECO:0007669"/>
    <property type="project" value="InterPro"/>
</dbReference>
<evidence type="ECO:0000256" key="7">
    <source>
        <dbReference type="ARBA" id="ARBA00023295"/>
    </source>
</evidence>
<dbReference type="PROSITE" id="PS50853">
    <property type="entry name" value="FN3"/>
    <property type="match status" value="2"/>
</dbReference>
<dbReference type="Gene3D" id="2.10.10.20">
    <property type="entry name" value="Carbohydrate-binding module superfamily 5/12"/>
    <property type="match status" value="1"/>
</dbReference>
<evidence type="ECO:0000256" key="3">
    <source>
        <dbReference type="ARBA" id="ARBA00012706"/>
    </source>
</evidence>
<dbReference type="Pfam" id="PF00041">
    <property type="entry name" value="fn3"/>
    <property type="match status" value="2"/>
</dbReference>
<dbReference type="SMART" id="SM00060">
    <property type="entry name" value="FN3"/>
    <property type="match status" value="2"/>
</dbReference>
<feature type="region of interest" description="Disordered" evidence="8">
    <location>
        <begin position="663"/>
        <end position="711"/>
    </location>
</feature>
<reference evidence="10" key="1">
    <citation type="submission" date="2022-09" db="EMBL/GenBank/DDBJ databases">
        <title>Enrichment on poylsaccharides allowed isolation of novel metabolic and taxonomic groups of Haloarchaea.</title>
        <authorList>
            <person name="Sorokin D.Y."/>
            <person name="Elcheninov A.G."/>
            <person name="Khizhniak T.V."/>
            <person name="Kolganova T.V."/>
            <person name="Kublanov I.V."/>
        </authorList>
    </citation>
    <scope>NUCLEOTIDE SEQUENCE</scope>
    <source>
        <strain evidence="10">AArc-xg1-1</strain>
    </source>
</reference>
<feature type="compositionally biased region" description="Acidic residues" evidence="8">
    <location>
        <begin position="579"/>
        <end position="596"/>
    </location>
</feature>
<dbReference type="AlphaFoldDB" id="A0AAP3E0R3"/>
<dbReference type="Gene3D" id="2.60.40.10">
    <property type="entry name" value="Immunoglobulins"/>
    <property type="match status" value="2"/>
</dbReference>
<name>A0AAP3E0R3_9EURY</name>
<dbReference type="InterPro" id="IPR036573">
    <property type="entry name" value="CBM_sf_5/12"/>
</dbReference>
<dbReference type="InterPro" id="IPR045053">
    <property type="entry name" value="MAN-like"/>
</dbReference>
<comment type="catalytic activity">
    <reaction evidence="1">
        <text>Random hydrolysis of (1-&gt;4)-beta-D-mannosidic linkages in mannans, galactomannans and glucomannans.</text>
        <dbReference type="EC" id="3.2.1.78"/>
    </reaction>
</comment>
<proteinExistence type="predicted"/>
<organism evidence="10 11">
    <name type="scientific">Natronoglomus mannanivorans</name>
    <dbReference type="NCBI Taxonomy" id="2979990"/>
    <lineage>
        <taxon>Archaea</taxon>
        <taxon>Methanobacteriati</taxon>
        <taxon>Methanobacteriota</taxon>
        <taxon>Stenosarchaea group</taxon>
        <taxon>Halobacteria</taxon>
        <taxon>Halobacteriales</taxon>
        <taxon>Natrialbaceae</taxon>
        <taxon>Natronoglomus</taxon>
    </lineage>
</organism>
<gene>
    <name evidence="10" type="ORF">OB960_04365</name>
</gene>
<feature type="domain" description="Fibronectin type-III" evidence="9">
    <location>
        <begin position="599"/>
        <end position="681"/>
    </location>
</feature>
<evidence type="ECO:0000256" key="5">
    <source>
        <dbReference type="ARBA" id="ARBA00022729"/>
    </source>
</evidence>
<dbReference type="InterPro" id="IPR013783">
    <property type="entry name" value="Ig-like_fold"/>
</dbReference>
<feature type="region of interest" description="Disordered" evidence="8">
    <location>
        <begin position="577"/>
        <end position="601"/>
    </location>
</feature>
<evidence type="ECO:0000313" key="10">
    <source>
        <dbReference type="EMBL" id="MCU4740633.1"/>
    </source>
</evidence>
<keyword evidence="6" id="KW-0378">Hydrolase</keyword>
<evidence type="ECO:0000259" key="9">
    <source>
        <dbReference type="PROSITE" id="PS50853"/>
    </source>
</evidence>
<comment type="subcellular location">
    <subcellularLocation>
        <location evidence="2">Secreted</location>
    </subcellularLocation>
</comment>
<dbReference type="PROSITE" id="PS51318">
    <property type="entry name" value="TAT"/>
    <property type="match status" value="1"/>
</dbReference>
<keyword evidence="4" id="KW-0964">Secreted</keyword>
<dbReference type="PANTHER" id="PTHR31451">
    <property type="match status" value="1"/>
</dbReference>
<dbReference type="InterPro" id="IPR001547">
    <property type="entry name" value="Glyco_hydro_5"/>
</dbReference>
<feature type="compositionally biased region" description="Polar residues" evidence="8">
    <location>
        <begin position="665"/>
        <end position="677"/>
    </location>
</feature>
<dbReference type="Pfam" id="PF26410">
    <property type="entry name" value="GH5_mannosidase"/>
    <property type="match status" value="1"/>
</dbReference>
<dbReference type="InterPro" id="IPR006311">
    <property type="entry name" value="TAT_signal"/>
</dbReference>
<dbReference type="GO" id="GO:0005576">
    <property type="term" value="C:extracellular region"/>
    <property type="evidence" value="ECO:0007669"/>
    <property type="project" value="UniProtKB-SubCell"/>
</dbReference>
<evidence type="ECO:0000256" key="2">
    <source>
        <dbReference type="ARBA" id="ARBA00004613"/>
    </source>
</evidence>
<evidence type="ECO:0000256" key="4">
    <source>
        <dbReference type="ARBA" id="ARBA00022525"/>
    </source>
</evidence>
<dbReference type="EMBL" id="JAOPKA010000002">
    <property type="protein sequence ID" value="MCU4740633.1"/>
    <property type="molecule type" value="Genomic_DNA"/>
</dbReference>
<dbReference type="SUPFAM" id="SSF49265">
    <property type="entry name" value="Fibronectin type III"/>
    <property type="match status" value="2"/>
</dbReference>
<dbReference type="InterPro" id="IPR017853">
    <property type="entry name" value="GH"/>
</dbReference>
<dbReference type="GO" id="GO:0016985">
    <property type="term" value="F:mannan endo-1,4-beta-mannosidase activity"/>
    <property type="evidence" value="ECO:0007669"/>
    <property type="project" value="TreeGrafter"/>
</dbReference>
<comment type="caution">
    <text evidence="10">The sequence shown here is derived from an EMBL/GenBank/DDBJ whole genome shotgun (WGS) entry which is preliminary data.</text>
</comment>
<evidence type="ECO:0000256" key="6">
    <source>
        <dbReference type="ARBA" id="ARBA00022801"/>
    </source>
</evidence>
<protein>
    <recommendedName>
        <fullName evidence="3">mannan endo-1,4-beta-mannosidase</fullName>
        <ecNumber evidence="3">3.2.1.78</ecNumber>
    </recommendedName>
</protein>
<keyword evidence="5" id="KW-0732">Signal</keyword>
<dbReference type="EC" id="3.2.1.78" evidence="3"/>
<dbReference type="SUPFAM" id="SSF51445">
    <property type="entry name" value="(Trans)glycosidases"/>
    <property type="match status" value="1"/>
</dbReference>
<dbReference type="GO" id="GO:0030246">
    <property type="term" value="F:carbohydrate binding"/>
    <property type="evidence" value="ECO:0007669"/>
    <property type="project" value="InterPro"/>
</dbReference>
<dbReference type="CDD" id="cd00063">
    <property type="entry name" value="FN3"/>
    <property type="match status" value="1"/>
</dbReference>
<feature type="domain" description="Fibronectin type-III" evidence="9">
    <location>
        <begin position="440"/>
        <end position="520"/>
    </location>
</feature>
<dbReference type="CDD" id="cd12215">
    <property type="entry name" value="ChiC_BD"/>
    <property type="match status" value="1"/>
</dbReference>
<dbReference type="RefSeq" id="WP_338002477.1">
    <property type="nucleotide sequence ID" value="NZ_JAOPKA010000002.1"/>
</dbReference>